<evidence type="ECO:0000313" key="2">
    <source>
        <dbReference type="Proteomes" id="UP000799539"/>
    </source>
</evidence>
<sequence length="265" mass="29645">MLTDAGATTLTDLPPELRVQIFEYILQDPQVSVTCLEGGRLETKSPWALLLVCRLLRSEIEQMMPEIPSIDFEFSNCNGASMSRWCFRMGQERMLQMKRWTTSGTGVCLTGWDEATNRKADAPPCLRSITVDMMSGYLHSANTECSGSACFDIDTRCPVYWSALDAISADSFCARGCVACEYCTSVIAVGQLSKMQWNDEIKPLPTAQLLVSLANTAARDLSKFMCPRGCGIEGCDQHRGGQDPMHLWRMVNFNDFKKQYVLETR</sequence>
<protein>
    <recommendedName>
        <fullName evidence="3">F-box domain-containing protein</fullName>
    </recommendedName>
</protein>
<reference evidence="1" key="1">
    <citation type="journal article" date="2020" name="Stud. Mycol.">
        <title>101 Dothideomycetes genomes: a test case for predicting lifestyles and emergence of pathogens.</title>
        <authorList>
            <person name="Haridas S."/>
            <person name="Albert R."/>
            <person name="Binder M."/>
            <person name="Bloem J."/>
            <person name="Labutti K."/>
            <person name="Salamov A."/>
            <person name="Andreopoulos B."/>
            <person name="Baker S."/>
            <person name="Barry K."/>
            <person name="Bills G."/>
            <person name="Bluhm B."/>
            <person name="Cannon C."/>
            <person name="Castanera R."/>
            <person name="Culley D."/>
            <person name="Daum C."/>
            <person name="Ezra D."/>
            <person name="Gonzalez J."/>
            <person name="Henrissat B."/>
            <person name="Kuo A."/>
            <person name="Liang C."/>
            <person name="Lipzen A."/>
            <person name="Lutzoni F."/>
            <person name="Magnuson J."/>
            <person name="Mondo S."/>
            <person name="Nolan M."/>
            <person name="Ohm R."/>
            <person name="Pangilinan J."/>
            <person name="Park H.-J."/>
            <person name="Ramirez L."/>
            <person name="Alfaro M."/>
            <person name="Sun H."/>
            <person name="Tritt A."/>
            <person name="Yoshinaga Y."/>
            <person name="Zwiers L.-H."/>
            <person name="Turgeon B."/>
            <person name="Goodwin S."/>
            <person name="Spatafora J."/>
            <person name="Crous P."/>
            <person name="Grigoriev I."/>
        </authorList>
    </citation>
    <scope>NUCLEOTIDE SEQUENCE</scope>
    <source>
        <strain evidence="1">SCOH1-5</strain>
    </source>
</reference>
<dbReference type="AlphaFoldDB" id="A0A6A6FKQ2"/>
<gene>
    <name evidence="1" type="ORF">CERZMDRAFT_95977</name>
</gene>
<evidence type="ECO:0000313" key="1">
    <source>
        <dbReference type="EMBL" id="KAF2213951.1"/>
    </source>
</evidence>
<evidence type="ECO:0008006" key="3">
    <source>
        <dbReference type="Google" id="ProtNLM"/>
    </source>
</evidence>
<dbReference type="Proteomes" id="UP000799539">
    <property type="component" value="Unassembled WGS sequence"/>
</dbReference>
<organism evidence="1 2">
    <name type="scientific">Cercospora zeae-maydis SCOH1-5</name>
    <dbReference type="NCBI Taxonomy" id="717836"/>
    <lineage>
        <taxon>Eukaryota</taxon>
        <taxon>Fungi</taxon>
        <taxon>Dikarya</taxon>
        <taxon>Ascomycota</taxon>
        <taxon>Pezizomycotina</taxon>
        <taxon>Dothideomycetes</taxon>
        <taxon>Dothideomycetidae</taxon>
        <taxon>Mycosphaerellales</taxon>
        <taxon>Mycosphaerellaceae</taxon>
        <taxon>Cercospora</taxon>
    </lineage>
</organism>
<keyword evidence="2" id="KW-1185">Reference proteome</keyword>
<dbReference type="OrthoDB" id="5314997at2759"/>
<accession>A0A6A6FKQ2</accession>
<dbReference type="EMBL" id="ML992669">
    <property type="protein sequence ID" value="KAF2213951.1"/>
    <property type="molecule type" value="Genomic_DNA"/>
</dbReference>
<name>A0A6A6FKQ2_9PEZI</name>
<proteinExistence type="predicted"/>